<evidence type="ECO:0008006" key="3">
    <source>
        <dbReference type="Google" id="ProtNLM"/>
    </source>
</evidence>
<dbReference type="OrthoDB" id="342190at2759"/>
<dbReference type="GO" id="GO:0032211">
    <property type="term" value="P:negative regulation of telomere maintenance via telomerase"/>
    <property type="evidence" value="ECO:0007669"/>
    <property type="project" value="TreeGrafter"/>
</dbReference>
<reference evidence="1 2" key="1">
    <citation type="submission" date="2014-11" db="EMBL/GenBank/DDBJ databases">
        <authorList>
            <person name="Zhu J."/>
            <person name="Qi W."/>
            <person name="Song R."/>
        </authorList>
    </citation>
    <scope>NUCLEOTIDE SEQUENCE [LARGE SCALE GENOMIC DNA]</scope>
</reference>
<protein>
    <recommendedName>
        <fullName evidence="3">Replication factor A protein 3</fullName>
    </recommendedName>
</protein>
<evidence type="ECO:0000313" key="2">
    <source>
        <dbReference type="Proteomes" id="UP000041254"/>
    </source>
</evidence>
<keyword evidence="2" id="KW-1185">Reference proteome</keyword>
<dbReference type="PANTHER" id="PTHR33905">
    <property type="entry name" value="CST COMPLEX SUBUNIT TEN1"/>
    <property type="match status" value="1"/>
</dbReference>
<dbReference type="Gene3D" id="2.40.50.140">
    <property type="entry name" value="Nucleic acid-binding proteins"/>
    <property type="match status" value="1"/>
</dbReference>
<proteinExistence type="predicted"/>
<dbReference type="GO" id="GO:0010521">
    <property type="term" value="F:telomerase inhibitor activity"/>
    <property type="evidence" value="ECO:0007669"/>
    <property type="project" value="TreeGrafter"/>
</dbReference>
<gene>
    <name evidence="1" type="ORF">Vbra_20036</name>
</gene>
<dbReference type="GO" id="GO:0042162">
    <property type="term" value="F:telomeric DNA binding"/>
    <property type="evidence" value="ECO:0007669"/>
    <property type="project" value="TreeGrafter"/>
</dbReference>
<name>A0A0G4EA37_VITBC</name>
<dbReference type="GO" id="GO:1990879">
    <property type="term" value="C:CST complex"/>
    <property type="evidence" value="ECO:0007669"/>
    <property type="project" value="InterPro"/>
</dbReference>
<dbReference type="InParanoid" id="A0A0G4EA37"/>
<dbReference type="Proteomes" id="UP000041254">
    <property type="component" value="Unassembled WGS sequence"/>
</dbReference>
<organism evidence="1 2">
    <name type="scientific">Vitrella brassicaformis (strain CCMP3155)</name>
    <dbReference type="NCBI Taxonomy" id="1169540"/>
    <lineage>
        <taxon>Eukaryota</taxon>
        <taxon>Sar</taxon>
        <taxon>Alveolata</taxon>
        <taxon>Colpodellida</taxon>
        <taxon>Vitrellaceae</taxon>
        <taxon>Vitrella</taxon>
    </lineage>
</organism>
<dbReference type="InterPro" id="IPR012340">
    <property type="entry name" value="NA-bd_OB-fold"/>
</dbReference>
<evidence type="ECO:0000313" key="1">
    <source>
        <dbReference type="EMBL" id="CEL92081.1"/>
    </source>
</evidence>
<dbReference type="GO" id="GO:0003697">
    <property type="term" value="F:single-stranded DNA binding"/>
    <property type="evidence" value="ECO:0007669"/>
    <property type="project" value="InterPro"/>
</dbReference>
<accession>A0A0G4EA37</accession>
<dbReference type="Pfam" id="PF15490">
    <property type="entry name" value="Ten1_2"/>
    <property type="match status" value="1"/>
</dbReference>
<dbReference type="VEuPathDB" id="CryptoDB:Vbra_20036"/>
<dbReference type="AlphaFoldDB" id="A0A0G4EA37"/>
<sequence length="118" mass="12621">MDDAADDGAIKSAAVVLIEEISAGDVGKSVRVTGRCVSTSEHLIIADGPAQLEVIADGSGQVRENDMVQYIGELAREEGEAEGRLVLKARALRNVDGIDLAMYKRAVAMRRKMLGTQH</sequence>
<dbReference type="InterPro" id="IPR029146">
    <property type="entry name" value="Ten1_animal_plant"/>
</dbReference>
<dbReference type="EMBL" id="CDMY01000047">
    <property type="protein sequence ID" value="CEL92081.1"/>
    <property type="molecule type" value="Genomic_DNA"/>
</dbReference>
<dbReference type="PANTHER" id="PTHR33905:SF1">
    <property type="entry name" value="CST COMPLEX SUBUNIT TEN1"/>
    <property type="match status" value="1"/>
</dbReference>